<accession>A0ABW5VMB2</accession>
<comment type="caution">
    <text evidence="5">The sequence shown here is derived from an EMBL/GenBank/DDBJ whole genome shotgun (WGS) entry which is preliminary data.</text>
</comment>
<dbReference type="InterPro" id="IPR008628">
    <property type="entry name" value="GPP34-like"/>
</dbReference>
<dbReference type="InterPro" id="IPR038261">
    <property type="entry name" value="GPP34-like_sf"/>
</dbReference>
<dbReference type="Pfam" id="PF05719">
    <property type="entry name" value="GPP34"/>
    <property type="match status" value="1"/>
</dbReference>
<gene>
    <name evidence="5" type="ORF">ACFS27_02175</name>
</gene>
<keyword evidence="2" id="KW-0333">Golgi apparatus</keyword>
<reference evidence="6" key="1">
    <citation type="journal article" date="2019" name="Int. J. Syst. Evol. Microbiol.">
        <title>The Global Catalogue of Microorganisms (GCM) 10K type strain sequencing project: providing services to taxonomists for standard genome sequencing and annotation.</title>
        <authorList>
            <consortium name="The Broad Institute Genomics Platform"/>
            <consortium name="The Broad Institute Genome Sequencing Center for Infectious Disease"/>
            <person name="Wu L."/>
            <person name="Ma J."/>
        </authorList>
    </citation>
    <scope>NUCLEOTIDE SEQUENCE [LARGE SCALE GENOMIC DNA]</scope>
    <source>
        <strain evidence="6">CCM 7044</strain>
    </source>
</reference>
<evidence type="ECO:0000256" key="3">
    <source>
        <dbReference type="ARBA" id="ARBA00023121"/>
    </source>
</evidence>
<evidence type="ECO:0000313" key="5">
    <source>
        <dbReference type="EMBL" id="MFD2792349.1"/>
    </source>
</evidence>
<proteinExistence type="predicted"/>
<evidence type="ECO:0000313" key="6">
    <source>
        <dbReference type="Proteomes" id="UP001597479"/>
    </source>
</evidence>
<keyword evidence="3" id="KW-0446">Lipid-binding</keyword>
<dbReference type="Proteomes" id="UP001597479">
    <property type="component" value="Unassembled WGS sequence"/>
</dbReference>
<evidence type="ECO:0000256" key="4">
    <source>
        <dbReference type="ARBA" id="ARBA00023136"/>
    </source>
</evidence>
<keyword evidence="4" id="KW-0472">Membrane</keyword>
<dbReference type="Gene3D" id="1.10.3630.10">
    <property type="entry name" value="yeast vps74-n-term truncation variant domain like"/>
    <property type="match status" value="1"/>
</dbReference>
<organism evidence="5 6">
    <name type="scientific">Promicromonospora vindobonensis</name>
    <dbReference type="NCBI Taxonomy" id="195748"/>
    <lineage>
        <taxon>Bacteria</taxon>
        <taxon>Bacillati</taxon>
        <taxon>Actinomycetota</taxon>
        <taxon>Actinomycetes</taxon>
        <taxon>Micrococcales</taxon>
        <taxon>Promicromonosporaceae</taxon>
        <taxon>Promicromonospora</taxon>
    </lineage>
</organism>
<dbReference type="RefSeq" id="WP_377179887.1">
    <property type="nucleotide sequence ID" value="NZ_JBHUOG010000001.1"/>
</dbReference>
<keyword evidence="6" id="KW-1185">Reference proteome</keyword>
<evidence type="ECO:0000256" key="1">
    <source>
        <dbReference type="ARBA" id="ARBA00004255"/>
    </source>
</evidence>
<name>A0ABW5VMB2_9MICO</name>
<dbReference type="EMBL" id="JBHUOG010000001">
    <property type="protein sequence ID" value="MFD2792349.1"/>
    <property type="molecule type" value="Genomic_DNA"/>
</dbReference>
<protein>
    <submittedName>
        <fullName evidence="5">GPP34 family phosphoprotein</fullName>
    </submittedName>
</protein>
<evidence type="ECO:0000256" key="2">
    <source>
        <dbReference type="ARBA" id="ARBA00023034"/>
    </source>
</evidence>
<sequence>MSGPTAPEAPALAEDLLLLLFDPRSGTIAGEGSSLFHTLAGAVLVDLALQGRIDVDEHATWSGREVRVVADDPPSDPLLRDVWDRVARRPADVHSLVLEVGPPLRARVIDRVVERGHLAREGGRTLGLFTTTALVDGGTSRRANLLAPVRAALVDGDTPEPRTAARAALLAASGGLPALHQDIPWSGAVYTRGRELQRGDWGAEEVGEPVRRTMAGLVASNLFVTAFVATD</sequence>
<comment type="subcellular location">
    <subcellularLocation>
        <location evidence="1">Golgi apparatus membrane</location>
        <topology evidence="1">Peripheral membrane protein</topology>
        <orientation evidence="1">Cytoplasmic side</orientation>
    </subcellularLocation>
</comment>